<evidence type="ECO:0000256" key="1">
    <source>
        <dbReference type="SAM" id="MobiDB-lite"/>
    </source>
</evidence>
<sequence length="90" mass="10578">MLAVPKPTKRRKEPRPPRDEFELQELAESLEMAREEGKTLNFVIWRNSDPLRGTIEKMDPNTKTVHIKEPYGEVRKVPFLDILRVGDTEY</sequence>
<evidence type="ECO:0000313" key="3">
    <source>
        <dbReference type="Proteomes" id="UP000526125"/>
    </source>
</evidence>
<dbReference type="Pfam" id="PF08863">
    <property type="entry name" value="YolD"/>
    <property type="match status" value="1"/>
</dbReference>
<name>A0A7Y6BTD0_9BACL</name>
<gene>
    <name evidence="2" type="ORF">HP552_01930</name>
</gene>
<comment type="caution">
    <text evidence="2">The sequence shown here is derived from an EMBL/GenBank/DDBJ whole genome shotgun (WGS) entry which is preliminary data.</text>
</comment>
<dbReference type="InterPro" id="IPR014962">
    <property type="entry name" value="YolD"/>
</dbReference>
<accession>A0A7Y6BTD0</accession>
<keyword evidence="3" id="KW-1185">Reference proteome</keyword>
<organism evidence="2 3">
    <name type="scientific">Paenibacillus xylanilyticus</name>
    <dbReference type="NCBI Taxonomy" id="248903"/>
    <lineage>
        <taxon>Bacteria</taxon>
        <taxon>Bacillati</taxon>
        <taxon>Bacillota</taxon>
        <taxon>Bacilli</taxon>
        <taxon>Bacillales</taxon>
        <taxon>Paenibacillaceae</taxon>
        <taxon>Paenibacillus</taxon>
    </lineage>
</organism>
<dbReference type="Proteomes" id="UP000526125">
    <property type="component" value="Unassembled WGS sequence"/>
</dbReference>
<dbReference type="EMBL" id="JABMCB010000121">
    <property type="protein sequence ID" value="NUU74041.1"/>
    <property type="molecule type" value="Genomic_DNA"/>
</dbReference>
<evidence type="ECO:0000313" key="2">
    <source>
        <dbReference type="EMBL" id="NUU74041.1"/>
    </source>
</evidence>
<reference evidence="2 3" key="1">
    <citation type="submission" date="2020-05" db="EMBL/GenBank/DDBJ databases">
        <title>Genome Sequencing of Type Strains.</title>
        <authorList>
            <person name="Lemaire J.F."/>
            <person name="Inderbitzin P."/>
            <person name="Gregorio O.A."/>
            <person name="Collins S.B."/>
            <person name="Wespe N."/>
            <person name="Knight-Connoni V."/>
        </authorList>
    </citation>
    <scope>NUCLEOTIDE SEQUENCE [LARGE SCALE GENOMIC DNA]</scope>
    <source>
        <strain evidence="2 3">LMG 21957</strain>
    </source>
</reference>
<proteinExistence type="predicted"/>
<dbReference type="AlphaFoldDB" id="A0A7Y6BTD0"/>
<protein>
    <submittedName>
        <fullName evidence="2">YolD-like family protein</fullName>
    </submittedName>
</protein>
<feature type="region of interest" description="Disordered" evidence="1">
    <location>
        <begin position="1"/>
        <end position="22"/>
    </location>
</feature>
<dbReference type="RefSeq" id="WP_175394025.1">
    <property type="nucleotide sequence ID" value="NZ_JABMCB010000121.1"/>
</dbReference>